<dbReference type="Proteomes" id="UP000184080">
    <property type="component" value="Unassembled WGS sequence"/>
</dbReference>
<evidence type="ECO:0000313" key="2">
    <source>
        <dbReference type="EMBL" id="SHI56753.1"/>
    </source>
</evidence>
<proteinExistence type="predicted"/>
<gene>
    <name evidence="2" type="ORF">SAMN05444401_1023</name>
</gene>
<name>A0A1M6C737_9CLOT</name>
<keyword evidence="3" id="KW-1185">Reference proteome</keyword>
<dbReference type="AlphaFoldDB" id="A0A1M6C737"/>
<sequence length="236" mass="26438">MDRRNKVFSNIAIGAIVIIITLVLFFVGFEKVEKTNLDYLALMFILVSETALFGGLILLIINEAPMSGIIIRSGIISTLSIYWLLTIITYLIYKNAYKDSLGGFVAVQLILLALAAIISISLFMAASNVHASNTKIESSRVLLQDSENMVFNLKNQKAYALHKDSLDRLYETIKYSDKVASDSSIDERIKEHIVNLSNNLREKHEDKEAINECIENIITLVKERNMAVHTAKRGGL</sequence>
<evidence type="ECO:0000256" key="1">
    <source>
        <dbReference type="SAM" id="Phobius"/>
    </source>
</evidence>
<feature type="transmembrane region" description="Helical" evidence="1">
    <location>
        <begin position="7"/>
        <end position="27"/>
    </location>
</feature>
<protein>
    <submittedName>
        <fullName evidence="2">Uncharacterized protein</fullName>
    </submittedName>
</protein>
<dbReference type="OrthoDB" id="1931060at2"/>
<evidence type="ECO:0000313" key="3">
    <source>
        <dbReference type="Proteomes" id="UP000184080"/>
    </source>
</evidence>
<feature type="transmembrane region" description="Helical" evidence="1">
    <location>
        <begin position="73"/>
        <end position="93"/>
    </location>
</feature>
<dbReference type="RefSeq" id="WP_073004235.1">
    <property type="nucleotide sequence ID" value="NZ_FQZO01000001.1"/>
</dbReference>
<keyword evidence="1" id="KW-0812">Transmembrane</keyword>
<feature type="transmembrane region" description="Helical" evidence="1">
    <location>
        <begin position="39"/>
        <end position="61"/>
    </location>
</feature>
<organism evidence="2 3">
    <name type="scientific">Clostridium amylolyticum</name>
    <dbReference type="NCBI Taxonomy" id="1121298"/>
    <lineage>
        <taxon>Bacteria</taxon>
        <taxon>Bacillati</taxon>
        <taxon>Bacillota</taxon>
        <taxon>Clostridia</taxon>
        <taxon>Eubacteriales</taxon>
        <taxon>Clostridiaceae</taxon>
        <taxon>Clostridium</taxon>
    </lineage>
</organism>
<dbReference type="EMBL" id="FQZO01000001">
    <property type="protein sequence ID" value="SHI56753.1"/>
    <property type="molecule type" value="Genomic_DNA"/>
</dbReference>
<dbReference type="STRING" id="1121298.SAMN05444401_1023"/>
<accession>A0A1M6C737</accession>
<keyword evidence="1" id="KW-0472">Membrane</keyword>
<feature type="transmembrane region" description="Helical" evidence="1">
    <location>
        <begin position="105"/>
        <end position="126"/>
    </location>
</feature>
<reference evidence="2 3" key="1">
    <citation type="submission" date="2016-11" db="EMBL/GenBank/DDBJ databases">
        <authorList>
            <person name="Jaros S."/>
            <person name="Januszkiewicz K."/>
            <person name="Wedrychowicz H."/>
        </authorList>
    </citation>
    <scope>NUCLEOTIDE SEQUENCE [LARGE SCALE GENOMIC DNA]</scope>
    <source>
        <strain evidence="2 3">DSM 21864</strain>
    </source>
</reference>
<keyword evidence="1" id="KW-1133">Transmembrane helix</keyword>